<dbReference type="RefSeq" id="WP_062152851.1">
    <property type="nucleotide sequence ID" value="NZ_CP012373.2"/>
</dbReference>
<proteinExistence type="predicted"/>
<evidence type="ECO:0000313" key="1">
    <source>
        <dbReference type="EMBL" id="AUI69540.1"/>
    </source>
</evidence>
<gene>
    <name evidence="1" type="ORF">BLE401_13125</name>
</gene>
<keyword evidence="2" id="KW-1185">Reference proteome</keyword>
<organism evidence="1 2">
    <name type="scientific">Beggiatoa leptomitoformis</name>
    <dbReference type="NCBI Taxonomy" id="288004"/>
    <lineage>
        <taxon>Bacteria</taxon>
        <taxon>Pseudomonadati</taxon>
        <taxon>Pseudomonadota</taxon>
        <taxon>Gammaproteobacteria</taxon>
        <taxon>Thiotrichales</taxon>
        <taxon>Thiotrichaceae</taxon>
        <taxon>Beggiatoa</taxon>
    </lineage>
</organism>
<dbReference type="Proteomes" id="UP000234271">
    <property type="component" value="Chromosome"/>
</dbReference>
<dbReference type="KEGG" id="blep:AL038_11135"/>
<dbReference type="AlphaFoldDB" id="A0A2N9YGB1"/>
<protein>
    <submittedName>
        <fullName evidence="1">Uncharacterized protein</fullName>
    </submittedName>
</protein>
<dbReference type="EMBL" id="CP018889">
    <property type="protein sequence ID" value="AUI69540.1"/>
    <property type="molecule type" value="Genomic_DNA"/>
</dbReference>
<dbReference type="OrthoDB" id="9940374at2"/>
<accession>A0A2N9YGB1</accession>
<evidence type="ECO:0000313" key="2">
    <source>
        <dbReference type="Proteomes" id="UP000234271"/>
    </source>
</evidence>
<reference evidence="2" key="1">
    <citation type="submission" date="2016-12" db="EMBL/GenBank/DDBJ databases">
        <title>Complete Genome Sequence of Beggiatoa leptomitiformis D-401.</title>
        <authorList>
            <person name="Fomenkov A."/>
            <person name="Vincze T."/>
            <person name="Grabovich M."/>
            <person name="Anton B.P."/>
            <person name="Dubinina G."/>
            <person name="Orlova M."/>
            <person name="Belousova E."/>
            <person name="Roberts R.J."/>
        </authorList>
    </citation>
    <scope>NUCLEOTIDE SEQUENCE [LARGE SCALE GENOMIC DNA]</scope>
    <source>
        <strain evidence="2">D-401</strain>
    </source>
</reference>
<name>A0A2N9YGB1_9GAMM</name>
<sequence>MESHEEIAVSQKEYPVPPHITARIQQYLNTYHLQTAEHALVTKQVLERVSARITMNPQQGLSLRLAIEEAQFAMDEWFMLSNYRPSTETPISTEITQTHQHDTLLRVYTEWLVRTNLQIHRGQAGKPIESPLRAVPAVLENKVEIRPFEFWSLWGWGKQLIVNIFFFTKSFFSQKQS</sequence>